<protein>
    <submittedName>
        <fullName evidence="1">Uncharacterized protein</fullName>
    </submittedName>
</protein>
<sequence length="629" mass="68415">MKIIEFFKKLLQLLLPGEPPVVELNAIGQKSVSGDVNEQLKDTCQVIASYRDGKPAAGVVINYAVISGPLQIWGNGATPSQAQSVKTDENGIARVNAFMSGQGHAIVAAELDSDANISKFFDFRSTGLTHDLFLIGNSCVSVDAGEISMLISAIDFYGQPVTGAELKIEGGTGADDLFTGTVDEVGNGVYSGKFQTQLAGEYAVSVYDPVARVNAKKCVHMMPGKASAFAFTRSTDPRAMQPYGEISLHVQLTDDFANPLNPKRIICRMDGQEVPVFSYTDTEAIFSIRASGYTHVDIQLTDSESDVAYEQTIPFAAAWLGDPGLVFEGDTFTTPLYGLPPVKRPATSAEIEIEYDPELVKFDHLLARGNEGRTVQTHVDKGTVTISIEASTPVHAEEHPDGIFIGECIWQCLGEGKSCFSLVGRMSPSTPKWKLCVKQKKDLKSCLCVNVIYKQGDNRALQQGKDAANEIPKVVSAGKNVKKCCPVLSVKVNKCAIGPADWRKVVGAVGANETVNNRTEMDALFDANICQRAKCINLMMIDINWNGWDGWTYYGKARGTNRGFGVIEPGKVGLRGNGNLGAHEICHALDLRHEGRRRDNLMSQNPPHGSNLTTEQCKKIFQYIDNYPC</sequence>
<proteinExistence type="predicted"/>
<name>A0AAE9Z654_9GAMM</name>
<keyword evidence="2" id="KW-1185">Reference proteome</keyword>
<dbReference type="RefSeq" id="WP_044841907.1">
    <property type="nucleotide sequence ID" value="NZ_CP059733.1"/>
</dbReference>
<dbReference type="SUPFAM" id="SSF55486">
    <property type="entry name" value="Metalloproteases ('zincins'), catalytic domain"/>
    <property type="match status" value="1"/>
</dbReference>
<reference evidence="1 2" key="2">
    <citation type="journal article" date="2022" name="Mar. Drugs">
        <title>Bioassay-Guided Fractionation Leads to the Detection of Cholic Acid Generated by the Rare Thalassomonas sp.</title>
        <authorList>
            <person name="Pheiffer F."/>
            <person name="Schneider Y.K."/>
            <person name="Hansen E.H."/>
            <person name="Andersen J.H."/>
            <person name="Isaksson J."/>
            <person name="Busche T."/>
            <person name="R C."/>
            <person name="Kalinowski J."/>
            <person name="Zyl L.V."/>
            <person name="Trindade M."/>
        </authorList>
    </citation>
    <scope>NUCLEOTIDE SEQUENCE [LARGE SCALE GENOMIC DNA]</scope>
    <source>
        <strain evidence="1 2">XOM25</strain>
    </source>
</reference>
<gene>
    <name evidence="1" type="ORF">SG34_007500</name>
</gene>
<reference evidence="1 2" key="1">
    <citation type="journal article" date="2015" name="Genome Announc.">
        <title>Draft Genome Sequences of Marine Isolates of Thalassomonas viridans and Thalassomonas actiniarum.</title>
        <authorList>
            <person name="Olonade I."/>
            <person name="van Zyl L.J."/>
            <person name="Trindade M."/>
        </authorList>
    </citation>
    <scope>NUCLEOTIDE SEQUENCE [LARGE SCALE GENOMIC DNA]</scope>
    <source>
        <strain evidence="1 2">XOM25</strain>
    </source>
</reference>
<evidence type="ECO:0000313" key="2">
    <source>
        <dbReference type="Proteomes" id="UP000032352"/>
    </source>
</evidence>
<dbReference type="Proteomes" id="UP000032352">
    <property type="component" value="Chromosome"/>
</dbReference>
<dbReference type="AlphaFoldDB" id="A0AAE9Z654"/>
<dbReference type="KEGG" id="tvd:SG34_007500"/>
<dbReference type="EMBL" id="CP059733">
    <property type="protein sequence ID" value="WDE06740.1"/>
    <property type="molecule type" value="Genomic_DNA"/>
</dbReference>
<organism evidence="1 2">
    <name type="scientific">Thalassomonas viridans</name>
    <dbReference type="NCBI Taxonomy" id="137584"/>
    <lineage>
        <taxon>Bacteria</taxon>
        <taxon>Pseudomonadati</taxon>
        <taxon>Pseudomonadota</taxon>
        <taxon>Gammaproteobacteria</taxon>
        <taxon>Alteromonadales</taxon>
        <taxon>Colwelliaceae</taxon>
        <taxon>Thalassomonas</taxon>
    </lineage>
</organism>
<evidence type="ECO:0000313" key="1">
    <source>
        <dbReference type="EMBL" id="WDE06740.1"/>
    </source>
</evidence>
<accession>A0AAE9Z654</accession>